<gene>
    <name evidence="2" type="ORF">OH806_09060</name>
</gene>
<feature type="transmembrane region" description="Helical" evidence="1">
    <location>
        <begin position="201"/>
        <end position="222"/>
    </location>
</feature>
<dbReference type="EMBL" id="JAPDHV010000003">
    <property type="protein sequence ID" value="MCW3161409.1"/>
    <property type="molecule type" value="Genomic_DNA"/>
</dbReference>
<keyword evidence="3" id="KW-1185">Reference proteome</keyword>
<keyword evidence="1" id="KW-0472">Membrane</keyword>
<keyword evidence="1" id="KW-1133">Transmembrane helix</keyword>
<proteinExistence type="predicted"/>
<feature type="transmembrane region" description="Helical" evidence="1">
    <location>
        <begin position="48"/>
        <end position="67"/>
    </location>
</feature>
<organism evidence="2 3">
    <name type="scientific">Chryseobacterium oryctis</name>
    <dbReference type="NCBI Taxonomy" id="2952618"/>
    <lineage>
        <taxon>Bacteria</taxon>
        <taxon>Pseudomonadati</taxon>
        <taxon>Bacteroidota</taxon>
        <taxon>Flavobacteriia</taxon>
        <taxon>Flavobacteriales</taxon>
        <taxon>Weeksellaceae</taxon>
        <taxon>Chryseobacterium group</taxon>
        <taxon>Chryseobacterium</taxon>
    </lineage>
</organism>
<evidence type="ECO:0008006" key="4">
    <source>
        <dbReference type="Google" id="ProtNLM"/>
    </source>
</evidence>
<sequence length="226" mass="26451">MKESKKFQFEGIDAKTEWKIGLILAIPALFVFFSIMYLFEFYLPKTNFLYPVLSAAILTIIISLLLLKFLAKTIKNKTWIINANDTNLEIIYKEAKYIIPLKDIRIIKNLGNVGFRYLTIVTPEKSIKIRVGNTGFVPFSSQFDIEKVDEFLEYLTPFLNENFNKKELKNKINTNIFPNYGVYVTKSEIIKYSIINKLKPWQIILIFICGGFLLLVILFTQLEKYW</sequence>
<evidence type="ECO:0000313" key="3">
    <source>
        <dbReference type="Proteomes" id="UP001163719"/>
    </source>
</evidence>
<dbReference type="Proteomes" id="UP001163719">
    <property type="component" value="Unassembled WGS sequence"/>
</dbReference>
<name>A0ABT3HNN7_9FLAO</name>
<reference evidence="2" key="1">
    <citation type="submission" date="2022-10" db="EMBL/GenBank/DDBJ databases">
        <title>Chryseobacterium babae sp. nov. isolated from the gut of the beetle Oryctes rhinoceros, and Chryseobacterium kimseyorum sp. nov., isolated from a stick insect rearing cage.</title>
        <authorList>
            <person name="Shelomi M."/>
            <person name="Han C.-J."/>
            <person name="Chen W.-M."/>
            <person name="Chen H.-K."/>
            <person name="Liaw S.-J."/>
            <person name="Muhle E."/>
            <person name="Clermont D."/>
        </authorList>
    </citation>
    <scope>NUCLEOTIDE SEQUENCE</scope>
    <source>
        <strain evidence="2">WLa1L2M3</strain>
    </source>
</reference>
<comment type="caution">
    <text evidence="2">The sequence shown here is derived from an EMBL/GenBank/DDBJ whole genome shotgun (WGS) entry which is preliminary data.</text>
</comment>
<accession>A0ABT3HNN7</accession>
<keyword evidence="1" id="KW-0812">Transmembrane</keyword>
<feature type="transmembrane region" description="Helical" evidence="1">
    <location>
        <begin position="20"/>
        <end position="42"/>
    </location>
</feature>
<evidence type="ECO:0000313" key="2">
    <source>
        <dbReference type="EMBL" id="MCW3161409.1"/>
    </source>
</evidence>
<dbReference type="RefSeq" id="WP_264743350.1">
    <property type="nucleotide sequence ID" value="NZ_JAPDHV010000003.1"/>
</dbReference>
<protein>
    <recommendedName>
        <fullName evidence="4">PH domain-containing protein</fullName>
    </recommendedName>
</protein>
<evidence type="ECO:0000256" key="1">
    <source>
        <dbReference type="SAM" id="Phobius"/>
    </source>
</evidence>